<reference evidence="1" key="1">
    <citation type="submission" date="2015-01" db="EMBL/GenBank/DDBJ databases">
        <title>Molecular charcterization of wheat response to leaf rust disease.</title>
        <authorList>
            <person name="Abdellatif K.F."/>
        </authorList>
    </citation>
    <scope>NUCLEOTIDE SEQUENCE</scope>
</reference>
<feature type="non-terminal residue" evidence="1">
    <location>
        <position position="1"/>
    </location>
</feature>
<organism evidence="1">
    <name type="scientific">Triticum aestivum</name>
    <name type="common">Wheat</name>
    <dbReference type="NCBI Taxonomy" id="4565"/>
    <lineage>
        <taxon>Eukaryota</taxon>
        <taxon>Viridiplantae</taxon>
        <taxon>Streptophyta</taxon>
        <taxon>Embryophyta</taxon>
        <taxon>Tracheophyta</taxon>
        <taxon>Spermatophyta</taxon>
        <taxon>Magnoliopsida</taxon>
        <taxon>Liliopsida</taxon>
        <taxon>Poales</taxon>
        <taxon>Poaceae</taxon>
        <taxon>BOP clade</taxon>
        <taxon>Pooideae</taxon>
        <taxon>Triticodae</taxon>
        <taxon>Triticeae</taxon>
        <taxon>Triticinae</taxon>
        <taxon>Triticum</taxon>
    </lineage>
</organism>
<sequence>PPMHHSSTDRARTTRTTCSAKRVEVSRPCLSRVWRRSWSRVALPAPAARRLSAEWRETECGDGGRPGVGWSLYMVCVHISRCNISGTFTCSLLWGCGCSFRWSRRWILEYGTCAMVDARGSVLC</sequence>
<evidence type="ECO:0000313" key="1">
    <source>
        <dbReference type="EMBL" id="AKL88094.1"/>
    </source>
</evidence>
<dbReference type="EMBL" id="KP462724">
    <property type="protein sequence ID" value="AKL88094.1"/>
    <property type="molecule type" value="mRNA"/>
</dbReference>
<dbReference type="AlphaFoldDB" id="A0A0G3VTU3"/>
<protein>
    <submittedName>
        <fullName evidence="1">Serpin 3</fullName>
    </submittedName>
</protein>
<accession>A0A0G3VTU3</accession>
<proteinExistence type="evidence at transcript level"/>
<name>A0A0G3VTU3_WHEAT</name>